<comment type="similarity">
    <text evidence="1">Belongs to the phosducin family.</text>
</comment>
<dbReference type="InterPro" id="IPR024253">
    <property type="entry name" value="Phosducin_thioredoxin-like_dom"/>
</dbReference>
<keyword evidence="2" id="KW-0175">Coiled coil</keyword>
<evidence type="ECO:0000256" key="1">
    <source>
        <dbReference type="ARBA" id="ARBA00009686"/>
    </source>
</evidence>
<dbReference type="EMBL" id="AEYI02002312">
    <property type="protein sequence ID" value="KFG28699.1"/>
    <property type="molecule type" value="Genomic_DNA"/>
</dbReference>
<dbReference type="OrthoDB" id="10257948at2759"/>
<evidence type="ECO:0000259" key="3">
    <source>
        <dbReference type="Pfam" id="PF02114"/>
    </source>
</evidence>
<dbReference type="SUPFAM" id="SSF52833">
    <property type="entry name" value="Thioredoxin-like"/>
    <property type="match status" value="1"/>
</dbReference>
<comment type="caution">
    <text evidence="4">The sequence shown here is derived from an EMBL/GenBank/DDBJ whole genome shotgun (WGS) entry which is preliminary data.</text>
</comment>
<dbReference type="AlphaFoldDB" id="A0A086J981"/>
<protein>
    <submittedName>
        <fullName evidence="4">Thioredoxin domain-containing protein</fullName>
    </submittedName>
</protein>
<gene>
    <name evidence="4" type="ORF">TGP89_308050</name>
</gene>
<organism evidence="4 5">
    <name type="scientific">Toxoplasma gondii p89</name>
    <dbReference type="NCBI Taxonomy" id="943119"/>
    <lineage>
        <taxon>Eukaryota</taxon>
        <taxon>Sar</taxon>
        <taxon>Alveolata</taxon>
        <taxon>Apicomplexa</taxon>
        <taxon>Conoidasida</taxon>
        <taxon>Coccidia</taxon>
        <taxon>Eucoccidiorida</taxon>
        <taxon>Eimeriorina</taxon>
        <taxon>Sarcocystidae</taxon>
        <taxon>Toxoplasma</taxon>
    </lineage>
</organism>
<dbReference type="PANTHER" id="PTHR21148">
    <property type="entry name" value="THIOREDOXIN DOMAIN-CONTAINING PROTEIN 9"/>
    <property type="match status" value="1"/>
</dbReference>
<evidence type="ECO:0000313" key="4">
    <source>
        <dbReference type="EMBL" id="KFG28699.1"/>
    </source>
</evidence>
<feature type="domain" description="Phosducin" evidence="3">
    <location>
        <begin position="50"/>
        <end position="197"/>
    </location>
</feature>
<name>A0A086J981_TOXGO</name>
<dbReference type="Pfam" id="PF02114">
    <property type="entry name" value="Phosducin"/>
    <property type="match status" value="1"/>
</dbReference>
<proteinExistence type="inferred from homology"/>
<accession>A0A086J981</accession>
<dbReference type="InterPro" id="IPR036249">
    <property type="entry name" value="Thioredoxin-like_sf"/>
</dbReference>
<evidence type="ECO:0000313" key="5">
    <source>
        <dbReference type="Proteomes" id="UP000028828"/>
    </source>
</evidence>
<dbReference type="Proteomes" id="UP000028828">
    <property type="component" value="Unassembled WGS sequence"/>
</dbReference>
<dbReference type="Gene3D" id="3.40.30.10">
    <property type="entry name" value="Glutaredoxin"/>
    <property type="match status" value="1"/>
</dbReference>
<evidence type="ECO:0000256" key="2">
    <source>
        <dbReference type="SAM" id="Coils"/>
    </source>
</evidence>
<feature type="coiled-coil region" evidence="2">
    <location>
        <begin position="17"/>
        <end position="78"/>
    </location>
</feature>
<reference evidence="4 5" key="1">
    <citation type="submission" date="2014-03" db="EMBL/GenBank/DDBJ databases">
        <authorList>
            <person name="Sibley D."/>
            <person name="Venepally P."/>
            <person name="Karamycheva S."/>
            <person name="Hadjithomas M."/>
            <person name="Khan A."/>
            <person name="Brunk B."/>
            <person name="Roos D."/>
            <person name="Caler E."/>
            <person name="Lorenzi H."/>
        </authorList>
    </citation>
    <scope>NUCLEOTIDE SEQUENCE [LARGE SCALE GENOMIC DNA]</scope>
    <source>
        <strain evidence="5">p89</strain>
    </source>
</reference>
<dbReference type="CDD" id="cd02989">
    <property type="entry name" value="Phd_like_TxnDC9"/>
    <property type="match status" value="1"/>
</dbReference>
<dbReference type="VEuPathDB" id="ToxoDB:TGP89_308050"/>
<sequence>MAISSALIQQRVEEQVLKALEEKEAHLDAALEAAAAAEAQQKSRAGGGLDDEDLEELRARRRKQLQQQQLLLEKLREKGHGQLQELHNEKDFFQAAKESKKLIAHFFRPSNRVCDVVDARLIELARRHIDIRCVKINAEKTAFLCERLKIWCLPTLVLVSDGKTEHSIVGLDELGGDKFTLDDLETVLRRWNLLPEEK</sequence>